<dbReference type="SUPFAM" id="SSF55073">
    <property type="entry name" value="Nucleotide cyclase"/>
    <property type="match status" value="1"/>
</dbReference>
<dbReference type="NCBIfam" id="TIGR00254">
    <property type="entry name" value="GGDEF"/>
    <property type="match status" value="1"/>
</dbReference>
<feature type="transmembrane region" description="Helical" evidence="1">
    <location>
        <begin position="195"/>
        <end position="214"/>
    </location>
</feature>
<dbReference type="Pfam" id="PF00990">
    <property type="entry name" value="GGDEF"/>
    <property type="match status" value="1"/>
</dbReference>
<evidence type="ECO:0000259" key="3">
    <source>
        <dbReference type="PROSITE" id="PS50887"/>
    </source>
</evidence>
<feature type="domain" description="GGDEF" evidence="3">
    <location>
        <begin position="341"/>
        <end position="472"/>
    </location>
</feature>
<comment type="caution">
    <text evidence="4">The sequence shown here is derived from an EMBL/GenBank/DDBJ whole genome shotgun (WGS) entry which is preliminary data.</text>
</comment>
<keyword evidence="5" id="KW-1185">Reference proteome</keyword>
<dbReference type="PROSITE" id="PS50883">
    <property type="entry name" value="EAL"/>
    <property type="match status" value="1"/>
</dbReference>
<dbReference type="CDD" id="cd01949">
    <property type="entry name" value="GGDEF"/>
    <property type="match status" value="1"/>
</dbReference>
<dbReference type="Gene3D" id="3.30.70.270">
    <property type="match status" value="1"/>
</dbReference>
<dbReference type="InterPro" id="IPR029787">
    <property type="entry name" value="Nucleotide_cyclase"/>
</dbReference>
<feature type="transmembrane region" description="Helical" evidence="1">
    <location>
        <begin position="226"/>
        <end position="244"/>
    </location>
</feature>
<reference evidence="5" key="1">
    <citation type="journal article" date="2019" name="Int. J. Syst. Evol. Microbiol.">
        <title>The Global Catalogue of Microorganisms (GCM) 10K type strain sequencing project: providing services to taxonomists for standard genome sequencing and annotation.</title>
        <authorList>
            <consortium name="The Broad Institute Genomics Platform"/>
            <consortium name="The Broad Institute Genome Sequencing Center for Infectious Disease"/>
            <person name="Wu L."/>
            <person name="Ma J."/>
        </authorList>
    </citation>
    <scope>NUCLEOTIDE SEQUENCE [LARGE SCALE GENOMIC DNA]</scope>
    <source>
        <strain evidence="5">JCM 18126</strain>
    </source>
</reference>
<dbReference type="SUPFAM" id="SSF141868">
    <property type="entry name" value="EAL domain-like"/>
    <property type="match status" value="1"/>
</dbReference>
<keyword evidence="1" id="KW-0812">Transmembrane</keyword>
<dbReference type="InterPro" id="IPR050706">
    <property type="entry name" value="Cyclic-di-GMP_PDE-like"/>
</dbReference>
<evidence type="ECO:0000313" key="5">
    <source>
        <dbReference type="Proteomes" id="UP001501195"/>
    </source>
</evidence>
<dbReference type="InterPro" id="IPR001633">
    <property type="entry name" value="EAL_dom"/>
</dbReference>
<evidence type="ECO:0000259" key="2">
    <source>
        <dbReference type="PROSITE" id="PS50883"/>
    </source>
</evidence>
<protein>
    <recommendedName>
        <fullName evidence="6">Diguanylate cyclase (GGDEF)-like protein</fullName>
    </recommendedName>
</protein>
<dbReference type="InterPro" id="IPR000160">
    <property type="entry name" value="GGDEF_dom"/>
</dbReference>
<feature type="transmembrane region" description="Helical" evidence="1">
    <location>
        <begin position="98"/>
        <end position="118"/>
    </location>
</feature>
<dbReference type="InterPro" id="IPR035919">
    <property type="entry name" value="EAL_sf"/>
</dbReference>
<sequence length="743" mass="77305">MRLPRRVPAAVAAAIAVAGYAAALLGLRGGSAPLLLDATVGNAVTLGATGLLWWRVRSGVADRAVLVPLAAGLSATALNEAAADLVEVVGAGPPRGPAVVVAPVLAMPCFLLAAQRYVRTRLADRHPGSWLDAVAGTLAIAGWLLLLEAPLRRVLGGVLAGGAGVPLALPAVDVVVMLQLLAVVVWCGARSDVRLWFVIAALALAGAGHLGWVVQEQAGTYGGGNPVDALFTAATVLAAAVGWVPPPRTPLLRASVTRLLVPPSAVLVLCGALLATGAAPRRAEALVGAALLLVVGRLALAHRELVPLSHARHLSLTDELTGLGNRRALLAALAEAEQREEPCALLLLDLQRFKEVNDALGHAAGDELLRSVAARLRARARRGDLPARLGGDEFALLLPGTALAQAQHLADALAADLARAHRLSGTSLHVPAGVGVAARPVHTTSAAGLLHCADVAMYGAKRERRPVLAYDERLDRRSGDRLRLVEELRAVLAPGADGGSLVLHFQPKIDLATGGVAGAEALVRWQHPRLGLLDPTSFLATAEQRGLMPTLTRQVLSGALAEAARWHREGHQVPVAVNLSATDVLDAGLPDRVRAALRRHGLPASALHLEITETVVLGDSTRAREVVAQLAGLGVRLSVDDYGTGYSSLAYLRDLAVHDLKLDRSFVADVAADARAAAVVRTTVDLAHSLGLRLVAEGVADEEGLRLLRAMGCDESQSHLHSPPLPAAEFRAWLGAHEAVPAS</sequence>
<dbReference type="PANTHER" id="PTHR33121:SF70">
    <property type="entry name" value="SIGNALING PROTEIN YKOW"/>
    <property type="match status" value="1"/>
</dbReference>
<dbReference type="SMART" id="SM00052">
    <property type="entry name" value="EAL"/>
    <property type="match status" value="1"/>
</dbReference>
<evidence type="ECO:0008006" key="6">
    <source>
        <dbReference type="Google" id="ProtNLM"/>
    </source>
</evidence>
<dbReference type="InterPro" id="IPR043128">
    <property type="entry name" value="Rev_trsase/Diguanyl_cyclase"/>
</dbReference>
<feature type="transmembrane region" description="Helical" evidence="1">
    <location>
        <begin position="33"/>
        <end position="53"/>
    </location>
</feature>
<feature type="transmembrane region" description="Helical" evidence="1">
    <location>
        <begin position="130"/>
        <end position="147"/>
    </location>
</feature>
<feature type="transmembrane region" description="Helical" evidence="1">
    <location>
        <begin position="60"/>
        <end position="78"/>
    </location>
</feature>
<evidence type="ECO:0000313" key="4">
    <source>
        <dbReference type="EMBL" id="GAA4662524.1"/>
    </source>
</evidence>
<name>A0ABP8VFZ0_9ACTN</name>
<feature type="transmembrane region" description="Helical" evidence="1">
    <location>
        <begin position="256"/>
        <end position="279"/>
    </location>
</feature>
<dbReference type="PANTHER" id="PTHR33121">
    <property type="entry name" value="CYCLIC DI-GMP PHOSPHODIESTERASE PDEF"/>
    <property type="match status" value="1"/>
</dbReference>
<organism evidence="4 5">
    <name type="scientific">Kineococcus glutinatus</name>
    <dbReference type="NCBI Taxonomy" id="1070872"/>
    <lineage>
        <taxon>Bacteria</taxon>
        <taxon>Bacillati</taxon>
        <taxon>Actinomycetota</taxon>
        <taxon>Actinomycetes</taxon>
        <taxon>Kineosporiales</taxon>
        <taxon>Kineosporiaceae</taxon>
        <taxon>Kineococcus</taxon>
    </lineage>
</organism>
<keyword evidence="1" id="KW-0472">Membrane</keyword>
<dbReference type="CDD" id="cd01948">
    <property type="entry name" value="EAL"/>
    <property type="match status" value="1"/>
</dbReference>
<feature type="transmembrane region" description="Helical" evidence="1">
    <location>
        <begin position="167"/>
        <end position="188"/>
    </location>
</feature>
<gene>
    <name evidence="4" type="ORF">GCM10023225_34730</name>
</gene>
<dbReference type="RefSeq" id="WP_345714131.1">
    <property type="nucleotide sequence ID" value="NZ_BAABIL010000755.1"/>
</dbReference>
<dbReference type="SMART" id="SM00267">
    <property type="entry name" value="GGDEF"/>
    <property type="match status" value="1"/>
</dbReference>
<accession>A0ABP8VFZ0</accession>
<proteinExistence type="predicted"/>
<dbReference type="PROSITE" id="PS50887">
    <property type="entry name" value="GGDEF"/>
    <property type="match status" value="1"/>
</dbReference>
<feature type="domain" description="EAL" evidence="2">
    <location>
        <begin position="481"/>
        <end position="738"/>
    </location>
</feature>
<dbReference type="Pfam" id="PF00563">
    <property type="entry name" value="EAL"/>
    <property type="match status" value="1"/>
</dbReference>
<keyword evidence="1" id="KW-1133">Transmembrane helix</keyword>
<dbReference type="Gene3D" id="3.20.20.450">
    <property type="entry name" value="EAL domain"/>
    <property type="match status" value="1"/>
</dbReference>
<dbReference type="Proteomes" id="UP001501195">
    <property type="component" value="Unassembled WGS sequence"/>
</dbReference>
<dbReference type="EMBL" id="BAABIL010000755">
    <property type="protein sequence ID" value="GAA4662524.1"/>
    <property type="molecule type" value="Genomic_DNA"/>
</dbReference>
<evidence type="ECO:0000256" key="1">
    <source>
        <dbReference type="SAM" id="Phobius"/>
    </source>
</evidence>